<reference evidence="2" key="1">
    <citation type="journal article" date="2020" name="Stud. Mycol.">
        <title>101 Dothideomycetes genomes: a test case for predicting lifestyles and emergence of pathogens.</title>
        <authorList>
            <person name="Haridas S."/>
            <person name="Albert R."/>
            <person name="Binder M."/>
            <person name="Bloem J."/>
            <person name="Labutti K."/>
            <person name="Salamov A."/>
            <person name="Andreopoulos B."/>
            <person name="Baker S."/>
            <person name="Barry K."/>
            <person name="Bills G."/>
            <person name="Bluhm B."/>
            <person name="Cannon C."/>
            <person name="Castanera R."/>
            <person name="Culley D."/>
            <person name="Daum C."/>
            <person name="Ezra D."/>
            <person name="Gonzalez J."/>
            <person name="Henrissat B."/>
            <person name="Kuo A."/>
            <person name="Liang C."/>
            <person name="Lipzen A."/>
            <person name="Lutzoni F."/>
            <person name="Magnuson J."/>
            <person name="Mondo S."/>
            <person name="Nolan M."/>
            <person name="Ohm R."/>
            <person name="Pangilinan J."/>
            <person name="Park H.-J."/>
            <person name="Ramirez L."/>
            <person name="Alfaro M."/>
            <person name="Sun H."/>
            <person name="Tritt A."/>
            <person name="Yoshinaga Y."/>
            <person name="Zwiers L.-H."/>
            <person name="Turgeon B."/>
            <person name="Goodwin S."/>
            <person name="Spatafora J."/>
            <person name="Crous P."/>
            <person name="Grigoriev I."/>
        </authorList>
    </citation>
    <scope>NUCLEOTIDE SEQUENCE</scope>
    <source>
        <strain evidence="2">CBS 121167</strain>
    </source>
</reference>
<feature type="transmembrane region" description="Helical" evidence="1">
    <location>
        <begin position="503"/>
        <end position="527"/>
    </location>
</feature>
<dbReference type="Proteomes" id="UP000799438">
    <property type="component" value="Unassembled WGS sequence"/>
</dbReference>
<keyword evidence="1" id="KW-1133">Transmembrane helix</keyword>
<dbReference type="PANTHER" id="PTHR37544">
    <property type="entry name" value="SPRAY-RELATED"/>
    <property type="match status" value="1"/>
</dbReference>
<gene>
    <name evidence="2" type="ORF">K452DRAFT_346624</name>
</gene>
<dbReference type="PANTHER" id="PTHR37544:SF1">
    <property type="entry name" value="PHOSPHORIBOSYLAMINOIMIDAZOLE-SUCCINOCARBOXAMIDE SYNTHASE"/>
    <property type="match status" value="1"/>
</dbReference>
<feature type="transmembrane region" description="Helical" evidence="1">
    <location>
        <begin position="412"/>
        <end position="435"/>
    </location>
</feature>
<accession>A0A6A6BM84</accession>
<evidence type="ECO:0000256" key="1">
    <source>
        <dbReference type="SAM" id="Phobius"/>
    </source>
</evidence>
<feature type="transmembrane region" description="Helical" evidence="1">
    <location>
        <begin position="567"/>
        <end position="588"/>
    </location>
</feature>
<keyword evidence="1" id="KW-0812">Transmembrane</keyword>
<protein>
    <submittedName>
        <fullName evidence="2">Uncharacterized protein</fullName>
    </submittedName>
</protein>
<sequence length="1066" mass="117156">MMPWRELGNGPAPAEKSITLDYISPMFPEVIIYSFRKRHWAIVASSVAVLLLKLTTTFSTGLIQLEPTQFEVDKVRINITSKFDASEFNTEEQTIGPIPGTIVYGALSQGLQYPIGTSADVALQDFSPSNPTPRNGVYSSEILGFSPSFDCETLTITNDSITTRSLPWYSIGAKFYTVNITAADCKIDGAIVARTADHHYLHRENVTQNFQGNFQNYTCNDGVDNSLDEDMRPDHTSYPDHRYLITMADLRWIAANGTGMDPKYYWLQSLTAVLCRPSYTMNTYLASKSVQRNNSQTTMTSKLLHKGSEGLAKLTIGKLAGAITETISNTELGTGDEDYVVLPVPSFFRFLTTMNDGSRLEPFMDDKLLKRLSSTVWNAVAVQFVRQYIMAPTEEATLGQAAYSEMRLQVKLLSTILMAALLGMACCTTLCIWWFRPKTNLPRDPSPVAALVTLLAATQSWFLLLTTALSIIVAVVLIVLQHVSDNTQGLVDVTPDSHVLPKYIPALVMLIIAALFSSIEGTSAIFAPFSKLKKGNASAATSIELSVTNKLLTQAIVVSAKGRSFHYMLSGIALFLAGFLTIIVSGLYTVASVPVNEMLTLTEVDKFNFSQGNLAIDDNSAAATLGLLQYSNLTYPHWTYENLVLNKLNAPRNFGAEGTLSVNVTAYRAQLDCTTYLTHQKTLHKNQGTANNFEIEINTTVPIQCAHSFTEEKTTNWSQHYYIPYNKSGTYIGHSSLLQWDLDYSILKGDGAVSTNLGNGVSLLYQDLPTGNFGCPTFGFSLGSSTLQESGNSTLVDTAFTAVMCYQTLEQVDTNVTFHASDMSIDTTHPPVPDESTVKRIQNPSTSSDIWEWHINSFVANLRDLKENSAVPTLDKKGNLLNDVDGFIQTLVDGRDGVPFEQLVGEENQHYLVDAASRLYSEYMAQAISTNMRQTITQGDASNARQAQLINSKRWRLRQNPGPAIALEALLFVLAAASLAITFLWDRNEVLPHNPCSIAGTATLLAGSELCTRRYIPEGAELLSAKERKAAGLFNNLKLRIGRYEDAAYPAETRVGIHVESSGVGV</sequence>
<dbReference type="OrthoDB" id="3912677at2759"/>
<dbReference type="RefSeq" id="XP_033399659.1">
    <property type="nucleotide sequence ID" value="XM_033545473.1"/>
</dbReference>
<evidence type="ECO:0000313" key="2">
    <source>
        <dbReference type="EMBL" id="KAF2143947.1"/>
    </source>
</evidence>
<keyword evidence="1" id="KW-0472">Membrane</keyword>
<dbReference type="EMBL" id="ML995481">
    <property type="protein sequence ID" value="KAF2143947.1"/>
    <property type="molecule type" value="Genomic_DNA"/>
</dbReference>
<evidence type="ECO:0000313" key="3">
    <source>
        <dbReference type="Proteomes" id="UP000799438"/>
    </source>
</evidence>
<dbReference type="GeneID" id="54302981"/>
<organism evidence="2 3">
    <name type="scientific">Aplosporella prunicola CBS 121167</name>
    <dbReference type="NCBI Taxonomy" id="1176127"/>
    <lineage>
        <taxon>Eukaryota</taxon>
        <taxon>Fungi</taxon>
        <taxon>Dikarya</taxon>
        <taxon>Ascomycota</taxon>
        <taxon>Pezizomycotina</taxon>
        <taxon>Dothideomycetes</taxon>
        <taxon>Dothideomycetes incertae sedis</taxon>
        <taxon>Botryosphaeriales</taxon>
        <taxon>Aplosporellaceae</taxon>
        <taxon>Aplosporella</taxon>
    </lineage>
</organism>
<keyword evidence="3" id="KW-1185">Reference proteome</keyword>
<dbReference type="Pfam" id="PF11915">
    <property type="entry name" value="DUF3433"/>
    <property type="match status" value="2"/>
</dbReference>
<proteinExistence type="predicted"/>
<dbReference type="InterPro" id="IPR021840">
    <property type="entry name" value="DUF3433"/>
</dbReference>
<dbReference type="AlphaFoldDB" id="A0A6A6BM84"/>
<feature type="transmembrane region" description="Helical" evidence="1">
    <location>
        <begin position="461"/>
        <end position="483"/>
    </location>
</feature>
<name>A0A6A6BM84_9PEZI</name>